<dbReference type="InterPro" id="IPR045299">
    <property type="entry name" value="Complex1_LYR_NDUFA6_LYRM6"/>
</dbReference>
<keyword evidence="5" id="KW-0813">Transport</keyword>
<keyword evidence="7" id="KW-0999">Mitochondrion inner membrane</keyword>
<dbReference type="InterPro" id="IPR008011">
    <property type="entry name" value="Complex1_LYR_dom"/>
</dbReference>
<proteinExistence type="inferred from homology"/>
<comment type="subunit">
    <text evidence="3">Mammalian complex I is composed of 45 different subunits.</text>
</comment>
<dbReference type="InterPro" id="IPR016488">
    <property type="entry name" value="NADH_Ub_cplx-1_asu_su-6"/>
</dbReference>
<name>A0ABP0FDV3_CLALP</name>
<protein>
    <recommendedName>
        <fullName evidence="4">NADH dehydrogenase [ubiquinone] 1 alpha subcomplex subunit 6</fullName>
    </recommendedName>
    <alternativeName>
        <fullName evidence="11">Complex I-B14</fullName>
    </alternativeName>
    <alternativeName>
        <fullName evidence="12">NADH-ubiquinone oxidoreductase B14 subunit</fullName>
    </alternativeName>
</protein>
<evidence type="ECO:0000256" key="4">
    <source>
        <dbReference type="ARBA" id="ARBA00016386"/>
    </source>
</evidence>
<sequence length="127" mass="15062">MSSLVGRSVGSLKNVPIKPIMSANPTEARRRVLTLYKQWYRAVPKIITTFKLPYTKERLQNRIREEFLKNSHIRDVRAIDMLVIKGEMDLQETLLKWKQECHMKELFQHETAIRQPTDFLGKFFSQK</sequence>
<comment type="caution">
    <text evidence="15">The sequence shown here is derived from an EMBL/GenBank/DDBJ whole genome shotgun (WGS) entry which is preliminary data.</text>
</comment>
<dbReference type="CDD" id="cd20266">
    <property type="entry name" value="Complex1_LYR_NDUFA6_LYRM6"/>
    <property type="match status" value="1"/>
</dbReference>
<keyword evidence="16" id="KW-1185">Reference proteome</keyword>
<dbReference type="Pfam" id="PF05347">
    <property type="entry name" value="Complex1_LYR"/>
    <property type="match status" value="1"/>
</dbReference>
<reference evidence="15 16" key="1">
    <citation type="submission" date="2024-02" db="EMBL/GenBank/DDBJ databases">
        <authorList>
            <person name="Daric V."/>
            <person name="Darras S."/>
        </authorList>
    </citation>
    <scope>NUCLEOTIDE SEQUENCE [LARGE SCALE GENOMIC DNA]</scope>
</reference>
<dbReference type="EMBL" id="CAWYQH010000046">
    <property type="protein sequence ID" value="CAK8677829.1"/>
    <property type="molecule type" value="Genomic_DNA"/>
</dbReference>
<evidence type="ECO:0000256" key="3">
    <source>
        <dbReference type="ARBA" id="ARBA00011790"/>
    </source>
</evidence>
<evidence type="ECO:0000256" key="2">
    <source>
        <dbReference type="ARBA" id="ARBA00009508"/>
    </source>
</evidence>
<evidence type="ECO:0000256" key="10">
    <source>
        <dbReference type="ARBA" id="ARBA00023136"/>
    </source>
</evidence>
<keyword evidence="10" id="KW-0472">Membrane</keyword>
<keyword evidence="8" id="KW-0249">Electron transport</keyword>
<evidence type="ECO:0000256" key="12">
    <source>
        <dbReference type="ARBA" id="ARBA00032352"/>
    </source>
</evidence>
<evidence type="ECO:0000256" key="5">
    <source>
        <dbReference type="ARBA" id="ARBA00022448"/>
    </source>
</evidence>
<dbReference type="PANTHER" id="PTHR12964:SF0">
    <property type="entry name" value="NADH DEHYDROGENASE [UBIQUINONE] 1 ALPHA SUBCOMPLEX SUBUNIT 6"/>
    <property type="match status" value="1"/>
</dbReference>
<evidence type="ECO:0000256" key="1">
    <source>
        <dbReference type="ARBA" id="ARBA00004443"/>
    </source>
</evidence>
<keyword evidence="6" id="KW-0679">Respiratory chain</keyword>
<evidence type="ECO:0000313" key="16">
    <source>
        <dbReference type="Proteomes" id="UP001642483"/>
    </source>
</evidence>
<comment type="similarity">
    <text evidence="2">Belongs to the complex I LYR family.</text>
</comment>
<evidence type="ECO:0000259" key="14">
    <source>
        <dbReference type="Pfam" id="PF05347"/>
    </source>
</evidence>
<keyword evidence="9" id="KW-0496">Mitochondrion</keyword>
<dbReference type="PANTHER" id="PTHR12964">
    <property type="entry name" value="NADH-UBIQUINONE OXIDOREDUCTASE B14 SUBUNIT"/>
    <property type="match status" value="1"/>
</dbReference>
<dbReference type="Proteomes" id="UP001642483">
    <property type="component" value="Unassembled WGS sequence"/>
</dbReference>
<feature type="domain" description="Complex 1 LYR protein" evidence="14">
    <location>
        <begin position="30"/>
        <end position="92"/>
    </location>
</feature>
<organism evidence="15 16">
    <name type="scientific">Clavelina lepadiformis</name>
    <name type="common">Light-bulb sea squirt</name>
    <name type="synonym">Ascidia lepadiformis</name>
    <dbReference type="NCBI Taxonomy" id="159417"/>
    <lineage>
        <taxon>Eukaryota</taxon>
        <taxon>Metazoa</taxon>
        <taxon>Chordata</taxon>
        <taxon>Tunicata</taxon>
        <taxon>Ascidiacea</taxon>
        <taxon>Aplousobranchia</taxon>
        <taxon>Clavelinidae</taxon>
        <taxon>Clavelina</taxon>
    </lineage>
</organism>
<evidence type="ECO:0000256" key="13">
    <source>
        <dbReference type="ARBA" id="ARBA00046116"/>
    </source>
</evidence>
<evidence type="ECO:0000313" key="15">
    <source>
        <dbReference type="EMBL" id="CAK8677829.1"/>
    </source>
</evidence>
<evidence type="ECO:0000256" key="8">
    <source>
        <dbReference type="ARBA" id="ARBA00022982"/>
    </source>
</evidence>
<comment type="subcellular location">
    <subcellularLocation>
        <location evidence="1">Mitochondrion inner membrane</location>
        <topology evidence="1">Peripheral membrane protein</topology>
        <orientation evidence="1">Matrix side</orientation>
    </subcellularLocation>
</comment>
<gene>
    <name evidence="15" type="ORF">CVLEPA_LOCUS7822</name>
</gene>
<comment type="function">
    <text evidence="13">Accessory subunit of the mitochondrial membrane respiratory chain NADH dehydrogenase (Complex I), that is believed to be not involved in catalysis. Required for proper complex I assembly. Complex I functions in the transfer of electrons from NADH to the respiratory chain. The immediate electron acceptor for the enzyme is believed to be ubiquinone.</text>
</comment>
<evidence type="ECO:0000256" key="9">
    <source>
        <dbReference type="ARBA" id="ARBA00023128"/>
    </source>
</evidence>
<evidence type="ECO:0000256" key="11">
    <source>
        <dbReference type="ARBA" id="ARBA00030213"/>
    </source>
</evidence>
<accession>A0ABP0FDV3</accession>
<evidence type="ECO:0000256" key="6">
    <source>
        <dbReference type="ARBA" id="ARBA00022660"/>
    </source>
</evidence>
<evidence type="ECO:0000256" key="7">
    <source>
        <dbReference type="ARBA" id="ARBA00022792"/>
    </source>
</evidence>